<dbReference type="InterPro" id="IPR045584">
    <property type="entry name" value="Pilin-like"/>
</dbReference>
<dbReference type="SUPFAM" id="SSF54523">
    <property type="entry name" value="Pili subunits"/>
    <property type="match status" value="1"/>
</dbReference>
<dbReference type="AlphaFoldDB" id="A0A7X1B4E3"/>
<proteinExistence type="predicted"/>
<evidence type="ECO:0000313" key="2">
    <source>
        <dbReference type="EMBL" id="MBC2604185.1"/>
    </source>
</evidence>
<protein>
    <submittedName>
        <fullName evidence="2">Prepilin-type N-terminal cleavage/methylation domain-containing protein</fullName>
    </submittedName>
</protein>
<name>A0A7X1B4E3_9BACT</name>
<evidence type="ECO:0000313" key="3">
    <source>
        <dbReference type="Proteomes" id="UP000525652"/>
    </source>
</evidence>
<keyword evidence="3" id="KW-1185">Reference proteome</keyword>
<reference evidence="2 3" key="1">
    <citation type="submission" date="2020-07" db="EMBL/GenBank/DDBJ databases">
        <authorList>
            <person name="Feng X."/>
        </authorList>
    </citation>
    <scope>NUCLEOTIDE SEQUENCE [LARGE SCALE GENOMIC DNA]</scope>
    <source>
        <strain evidence="2 3">JCM14086</strain>
    </source>
</reference>
<keyword evidence="1" id="KW-0812">Transmembrane</keyword>
<dbReference type="NCBIfam" id="TIGR02532">
    <property type="entry name" value="IV_pilin_GFxxxE"/>
    <property type="match status" value="1"/>
</dbReference>
<dbReference type="Pfam" id="PF07963">
    <property type="entry name" value="N_methyl"/>
    <property type="match status" value="1"/>
</dbReference>
<comment type="caution">
    <text evidence="2">The sequence shown here is derived from an EMBL/GenBank/DDBJ whole genome shotgun (WGS) entry which is preliminary data.</text>
</comment>
<dbReference type="RefSeq" id="WP_185694796.1">
    <property type="nucleotide sequence ID" value="NZ_JACHVA010000139.1"/>
</dbReference>
<organism evidence="2 3">
    <name type="scientific">Puniceicoccus vermicola</name>
    <dbReference type="NCBI Taxonomy" id="388746"/>
    <lineage>
        <taxon>Bacteria</taxon>
        <taxon>Pseudomonadati</taxon>
        <taxon>Verrucomicrobiota</taxon>
        <taxon>Opitutia</taxon>
        <taxon>Puniceicoccales</taxon>
        <taxon>Puniceicoccaceae</taxon>
        <taxon>Puniceicoccus</taxon>
    </lineage>
</organism>
<dbReference type="EMBL" id="JACHVA010000139">
    <property type="protein sequence ID" value="MBC2604185.1"/>
    <property type="molecule type" value="Genomic_DNA"/>
</dbReference>
<gene>
    <name evidence="2" type="ORF">H5P30_20585</name>
</gene>
<feature type="transmembrane region" description="Helical" evidence="1">
    <location>
        <begin position="12"/>
        <end position="35"/>
    </location>
</feature>
<dbReference type="Proteomes" id="UP000525652">
    <property type="component" value="Unassembled WGS sequence"/>
</dbReference>
<accession>A0A7X1B4E3</accession>
<dbReference type="InterPro" id="IPR012902">
    <property type="entry name" value="N_methyl_site"/>
</dbReference>
<keyword evidence="1" id="KW-1133">Transmembrane helix</keyword>
<sequence length="221" mass="23671">MAFPQKSSRSAFTLVELLVVLGVMALFVGVFATALRPGSPTVAVEGAQSQLASLLTQARGVAVLKNASTRLIIHNDSAGDDDRYLRFAGIVYAVDTSVPADGKIDEWWPATDGITLPQGVYARIDDWGNMETGFNLEYISDTTEEYAYIEFYTNGTVANVSGGPIGSPILAVSTGEPNPNATGGFDDPTFNDDNVRGAIVRRYGSFVLLNEPNAFPTEVRP</sequence>
<keyword evidence="1" id="KW-0472">Membrane</keyword>
<evidence type="ECO:0000256" key="1">
    <source>
        <dbReference type="SAM" id="Phobius"/>
    </source>
</evidence>